<feature type="chain" id="PRO_5013019594" description="Beta-lactamase-inhibitor-like, PepSY-like" evidence="1">
    <location>
        <begin position="22"/>
        <end position="194"/>
    </location>
</feature>
<dbReference type="STRING" id="570519.SAMN04488116_1547"/>
<dbReference type="Gene3D" id="3.40.1420.30">
    <property type="match status" value="1"/>
</dbReference>
<dbReference type="SUPFAM" id="SSF160574">
    <property type="entry name" value="BT0923-like"/>
    <property type="match status" value="1"/>
</dbReference>
<evidence type="ECO:0000256" key="1">
    <source>
        <dbReference type="SAM" id="SignalP"/>
    </source>
</evidence>
<dbReference type="OrthoDB" id="943438at2"/>
<reference evidence="3" key="1">
    <citation type="submission" date="2016-11" db="EMBL/GenBank/DDBJ databases">
        <authorList>
            <person name="Varghese N."/>
            <person name="Submissions S."/>
        </authorList>
    </citation>
    <scope>NUCLEOTIDE SEQUENCE [LARGE SCALE GENOMIC DNA]</scope>
    <source>
        <strain evidence="3">DSM 22638</strain>
    </source>
</reference>
<organism evidence="2 3">
    <name type="scientific">Flagellimonas flava</name>
    <dbReference type="NCBI Taxonomy" id="570519"/>
    <lineage>
        <taxon>Bacteria</taxon>
        <taxon>Pseudomonadati</taxon>
        <taxon>Bacteroidota</taxon>
        <taxon>Flavobacteriia</taxon>
        <taxon>Flavobacteriales</taxon>
        <taxon>Flavobacteriaceae</taxon>
        <taxon>Flagellimonas</taxon>
    </lineage>
</organism>
<name>A0A1M5KF93_9FLAO</name>
<dbReference type="RefSeq" id="WP_116465755.1">
    <property type="nucleotide sequence ID" value="NZ_FQWL01000002.1"/>
</dbReference>
<keyword evidence="3" id="KW-1185">Reference proteome</keyword>
<evidence type="ECO:0008006" key="4">
    <source>
        <dbReference type="Google" id="ProtNLM"/>
    </source>
</evidence>
<dbReference type="Proteomes" id="UP000184532">
    <property type="component" value="Unassembled WGS sequence"/>
</dbReference>
<accession>A0A1M5KF93</accession>
<dbReference type="AlphaFoldDB" id="A0A1M5KF93"/>
<protein>
    <recommendedName>
        <fullName evidence="4">Beta-lactamase-inhibitor-like, PepSY-like</fullName>
    </recommendedName>
</protein>
<proteinExistence type="predicted"/>
<feature type="signal peptide" evidence="1">
    <location>
        <begin position="1"/>
        <end position="21"/>
    </location>
</feature>
<sequence>MMRSKRFFTFLFLCLALSTVAQNKYEKEYRIPKSEFPSNALQMVSPYLEDAKRVRFYHETDSTKKSYELKLKKGRLHYSIEFNQNGDLEDVEFLIKETDVPEESWARITDQLQSKFKKIRIKRIQQQHPAGSTGVEKVLRDAFQNLILPTINYELVFTTKGEKGYQTFEGLFSAEGQLIKLRESLSADYDHILY</sequence>
<gene>
    <name evidence="2" type="ORF">SAMN04488116_1547</name>
</gene>
<dbReference type="EMBL" id="FQWL01000002">
    <property type="protein sequence ID" value="SHG51385.1"/>
    <property type="molecule type" value="Genomic_DNA"/>
</dbReference>
<keyword evidence="1" id="KW-0732">Signal</keyword>
<evidence type="ECO:0000313" key="3">
    <source>
        <dbReference type="Proteomes" id="UP000184532"/>
    </source>
</evidence>
<evidence type="ECO:0000313" key="2">
    <source>
        <dbReference type="EMBL" id="SHG51385.1"/>
    </source>
</evidence>